<dbReference type="EMBL" id="CAKOFQ010007958">
    <property type="protein sequence ID" value="CAH2010289.1"/>
    <property type="molecule type" value="Genomic_DNA"/>
</dbReference>
<evidence type="ECO:0000313" key="2">
    <source>
        <dbReference type="Proteomes" id="UP001152888"/>
    </source>
</evidence>
<organism evidence="1 2">
    <name type="scientific">Acanthoscelides obtectus</name>
    <name type="common">Bean weevil</name>
    <name type="synonym">Bruchus obtectus</name>
    <dbReference type="NCBI Taxonomy" id="200917"/>
    <lineage>
        <taxon>Eukaryota</taxon>
        <taxon>Metazoa</taxon>
        <taxon>Ecdysozoa</taxon>
        <taxon>Arthropoda</taxon>
        <taxon>Hexapoda</taxon>
        <taxon>Insecta</taxon>
        <taxon>Pterygota</taxon>
        <taxon>Neoptera</taxon>
        <taxon>Endopterygota</taxon>
        <taxon>Coleoptera</taxon>
        <taxon>Polyphaga</taxon>
        <taxon>Cucujiformia</taxon>
        <taxon>Chrysomeloidea</taxon>
        <taxon>Chrysomelidae</taxon>
        <taxon>Bruchinae</taxon>
        <taxon>Bruchini</taxon>
        <taxon>Acanthoscelides</taxon>
    </lineage>
</organism>
<accession>A0A9P0MA48</accession>
<reference evidence="1" key="1">
    <citation type="submission" date="2022-03" db="EMBL/GenBank/DDBJ databases">
        <authorList>
            <person name="Sayadi A."/>
        </authorList>
    </citation>
    <scope>NUCLEOTIDE SEQUENCE</scope>
</reference>
<comment type="caution">
    <text evidence="1">The sequence shown here is derived from an EMBL/GenBank/DDBJ whole genome shotgun (WGS) entry which is preliminary data.</text>
</comment>
<name>A0A9P0MA48_ACAOB</name>
<gene>
    <name evidence="1" type="ORF">ACAOBT_LOCUS31415</name>
</gene>
<dbReference type="AlphaFoldDB" id="A0A9P0MA48"/>
<protein>
    <submittedName>
        <fullName evidence="1">Uncharacterized protein</fullName>
    </submittedName>
</protein>
<keyword evidence="2" id="KW-1185">Reference proteome</keyword>
<proteinExistence type="predicted"/>
<sequence>MLYQGVPKKNRNYFLKALYFHKVTLSPSKYCPLQLIHLPHRCFRNKKKSQGARSGE</sequence>
<dbReference type="Proteomes" id="UP001152888">
    <property type="component" value="Unassembled WGS sequence"/>
</dbReference>
<evidence type="ECO:0000313" key="1">
    <source>
        <dbReference type="EMBL" id="CAH2010289.1"/>
    </source>
</evidence>